<accession>A0ABY1T354</accession>
<dbReference type="EMBL" id="FZPC01000036">
    <property type="protein sequence ID" value="SNT49360.1"/>
    <property type="molecule type" value="Genomic_DNA"/>
</dbReference>
<organism evidence="2 3">
    <name type="scientific">Pseudomonas delhiensis</name>
    <dbReference type="NCBI Taxonomy" id="366289"/>
    <lineage>
        <taxon>Bacteria</taxon>
        <taxon>Pseudomonadati</taxon>
        <taxon>Pseudomonadota</taxon>
        <taxon>Gammaproteobacteria</taxon>
        <taxon>Pseudomonadales</taxon>
        <taxon>Pseudomonadaceae</taxon>
        <taxon>Pseudomonas</taxon>
    </lineage>
</organism>
<dbReference type="Proteomes" id="UP000198309">
    <property type="component" value="Unassembled WGS sequence"/>
</dbReference>
<comment type="caution">
    <text evidence="2">The sequence shown here is derived from an EMBL/GenBank/DDBJ whole genome shotgun (WGS) entry which is preliminary data.</text>
</comment>
<keyword evidence="1" id="KW-1133">Transmembrane helix</keyword>
<dbReference type="RefSeq" id="WP_141137700.1">
    <property type="nucleotide sequence ID" value="NZ_FZPC01000036.1"/>
</dbReference>
<feature type="transmembrane region" description="Helical" evidence="1">
    <location>
        <begin position="44"/>
        <end position="63"/>
    </location>
</feature>
<proteinExistence type="predicted"/>
<keyword evidence="1" id="KW-0472">Membrane</keyword>
<keyword evidence="1" id="KW-0812">Transmembrane</keyword>
<feature type="transmembrane region" description="Helical" evidence="1">
    <location>
        <begin position="69"/>
        <end position="86"/>
    </location>
</feature>
<evidence type="ECO:0000313" key="2">
    <source>
        <dbReference type="EMBL" id="SNT49360.1"/>
    </source>
</evidence>
<evidence type="ECO:0000313" key="3">
    <source>
        <dbReference type="Proteomes" id="UP000198309"/>
    </source>
</evidence>
<name>A0ABY1T354_9PSED</name>
<sequence length="89" mass="9275">MKCPHCSTSISPFSPAIMGPSKPGGARECKQCNNKFSITADKKIAVIAAVATAVVGFFVLRPIPTVGPALWGFATVLVTFLAAARLKKA</sequence>
<evidence type="ECO:0000256" key="1">
    <source>
        <dbReference type="SAM" id="Phobius"/>
    </source>
</evidence>
<keyword evidence="3" id="KW-1185">Reference proteome</keyword>
<evidence type="ECO:0008006" key="4">
    <source>
        <dbReference type="Google" id="ProtNLM"/>
    </source>
</evidence>
<gene>
    <name evidence="2" type="ORF">SAMN06295949_13614</name>
</gene>
<protein>
    <recommendedName>
        <fullName evidence="4">MJ0042 family finger-like domain-containing protein</fullName>
    </recommendedName>
</protein>
<reference evidence="2 3" key="1">
    <citation type="submission" date="2017-06" db="EMBL/GenBank/DDBJ databases">
        <authorList>
            <person name="Varghese N."/>
            <person name="Submissions S."/>
        </authorList>
    </citation>
    <scope>NUCLEOTIDE SEQUENCE [LARGE SCALE GENOMIC DNA]</scope>
    <source>
        <strain evidence="2 3">RLD-1</strain>
    </source>
</reference>